<protein>
    <submittedName>
        <fullName evidence="1">Metallopeptidase</fullName>
    </submittedName>
</protein>
<sequence>MLTLRTLLSLPTFFSIALVAHAIAVPDDNGVIAEGKGKEKPELAATLTGGEGCSSSDIEDIRDGFVEMTELLQAALPYDPNGQPAIELFGQPLQIVNYSSMIQSNLERAAQYANLKGNEIVNPDVHVRCDDPNKTCKMGNKRDGNHVAYNVGNLPMINFCKDYFMLDGLEERVDRKSGNQMEKERLHEYYNRATLWARMVMHIEGVGSAVVEKPIPAGPNSTSGREWDTIVTEGPMNTTVLAGVLNDRPDGNGPDDIQTLKYAYGVTRSKLLAVLSTQLPYDAANNAENYALYAQARYVIVKKGFYPNVPVMDFPNELSVLTNEQLQDGERNKFAYFDSSDVVARPPNMELKASPLPGAASMMHGQQPTLMALAILTVGCSLAMSSFG</sequence>
<dbReference type="Gene3D" id="3.40.390.10">
    <property type="entry name" value="Collagenase (Catalytic Domain)"/>
    <property type="match status" value="1"/>
</dbReference>
<reference evidence="1 2" key="1">
    <citation type="journal article" date="2016" name="Sci. Rep.">
        <title>Draft genome sequencing and secretome analysis of fungal phytopathogen Ascochyta rabiei provides insight into the necrotrophic effector repertoire.</title>
        <authorList>
            <person name="Verma S."/>
            <person name="Gazara R.K."/>
            <person name="Nizam S."/>
            <person name="Parween S."/>
            <person name="Chattopadhyay D."/>
            <person name="Verma P.K."/>
        </authorList>
    </citation>
    <scope>NUCLEOTIDE SEQUENCE [LARGE SCALE GENOMIC DNA]</scope>
    <source>
        <strain evidence="1 2">ArDII</strain>
    </source>
</reference>
<dbReference type="GO" id="GO:0008237">
    <property type="term" value="F:metallopeptidase activity"/>
    <property type="evidence" value="ECO:0007669"/>
    <property type="project" value="InterPro"/>
</dbReference>
<name>A0A162VXZ4_DIDRA</name>
<organism evidence="1 2">
    <name type="scientific">Didymella rabiei</name>
    <name type="common">Chickpea ascochyta blight fungus</name>
    <name type="synonym">Mycosphaerella rabiei</name>
    <dbReference type="NCBI Taxonomy" id="5454"/>
    <lineage>
        <taxon>Eukaryota</taxon>
        <taxon>Fungi</taxon>
        <taxon>Dikarya</taxon>
        <taxon>Ascomycota</taxon>
        <taxon>Pezizomycotina</taxon>
        <taxon>Dothideomycetes</taxon>
        <taxon>Pleosporomycetidae</taxon>
        <taxon>Pleosporales</taxon>
        <taxon>Pleosporineae</taxon>
        <taxon>Didymellaceae</taxon>
        <taxon>Ascochyta</taxon>
    </lineage>
</organism>
<evidence type="ECO:0000313" key="1">
    <source>
        <dbReference type="EMBL" id="KZM18667.1"/>
    </source>
</evidence>
<gene>
    <name evidence="1" type="ORF">ST47_g10033</name>
</gene>
<proteinExistence type="predicted"/>
<dbReference type="EMBL" id="JYNV01000322">
    <property type="protein sequence ID" value="KZM18667.1"/>
    <property type="molecule type" value="Genomic_DNA"/>
</dbReference>
<evidence type="ECO:0000313" key="2">
    <source>
        <dbReference type="Proteomes" id="UP000076837"/>
    </source>
</evidence>
<comment type="caution">
    <text evidence="1">The sequence shown here is derived from an EMBL/GenBank/DDBJ whole genome shotgun (WGS) entry which is preliminary data.</text>
</comment>
<dbReference type="Proteomes" id="UP000076837">
    <property type="component" value="Unassembled WGS sequence"/>
</dbReference>
<dbReference type="STRING" id="5454.A0A162VXZ4"/>
<accession>A0A162VXZ4</accession>
<dbReference type="InterPro" id="IPR024079">
    <property type="entry name" value="MetalloPept_cat_dom_sf"/>
</dbReference>
<dbReference type="AlphaFoldDB" id="A0A162VXZ4"/>
<dbReference type="OrthoDB" id="1896086at2759"/>
<keyword evidence="2" id="KW-1185">Reference proteome</keyword>